<dbReference type="RefSeq" id="WP_315605821.1">
    <property type="nucleotide sequence ID" value="NZ_CP130318.1"/>
</dbReference>
<dbReference type="Proteomes" id="UP001305702">
    <property type="component" value="Chromosome"/>
</dbReference>
<evidence type="ECO:0000313" key="3">
    <source>
        <dbReference type="Proteomes" id="UP001305702"/>
    </source>
</evidence>
<feature type="transmembrane region" description="Helical" evidence="1">
    <location>
        <begin position="12"/>
        <end position="31"/>
    </location>
</feature>
<reference evidence="2 3" key="1">
    <citation type="submission" date="2022-02" db="EMBL/GenBank/DDBJ databases">
        <title>Paenibacillus sp. MBLB1776 Whole Genome Shotgun Sequencing.</title>
        <authorList>
            <person name="Hwang C.Y."/>
            <person name="Cho E.-S."/>
            <person name="Seo M.-J."/>
        </authorList>
    </citation>
    <scope>NUCLEOTIDE SEQUENCE [LARGE SCALE GENOMIC DNA]</scope>
    <source>
        <strain evidence="2 3">MBLB1776</strain>
    </source>
</reference>
<evidence type="ECO:0000256" key="1">
    <source>
        <dbReference type="SAM" id="Phobius"/>
    </source>
</evidence>
<keyword evidence="1" id="KW-0472">Membrane</keyword>
<proteinExistence type="predicted"/>
<name>A0AA96RIC4_9BACL</name>
<keyword evidence="1" id="KW-0812">Transmembrane</keyword>
<sequence>MPNLKLRKHPILQWLVILCVLASAFFCAFSMTDPLLKEPKEIRHDPAKRLDGVTRQSSSPLLLLKKEPAALFFPVVMLLLRQILTKTRYLFLSTIPIRLKKLFLDINKYRCHYIRPFRLACS</sequence>
<accession>A0AA96RIC4</accession>
<dbReference type="EMBL" id="CP130318">
    <property type="protein sequence ID" value="WNQ12044.1"/>
    <property type="molecule type" value="Genomic_DNA"/>
</dbReference>
<dbReference type="AlphaFoldDB" id="A0AA96RIC4"/>
<dbReference type="KEGG" id="paun:MJA45_02995"/>
<keyword evidence="1" id="KW-1133">Transmembrane helix</keyword>
<organism evidence="2 3">
    <name type="scientific">Paenibacillus aurantius</name>
    <dbReference type="NCBI Taxonomy" id="2918900"/>
    <lineage>
        <taxon>Bacteria</taxon>
        <taxon>Bacillati</taxon>
        <taxon>Bacillota</taxon>
        <taxon>Bacilli</taxon>
        <taxon>Bacillales</taxon>
        <taxon>Paenibacillaceae</taxon>
        <taxon>Paenibacillus</taxon>
    </lineage>
</organism>
<protein>
    <submittedName>
        <fullName evidence="2">Uncharacterized protein</fullName>
    </submittedName>
</protein>
<evidence type="ECO:0000313" key="2">
    <source>
        <dbReference type="EMBL" id="WNQ12044.1"/>
    </source>
</evidence>
<keyword evidence="3" id="KW-1185">Reference proteome</keyword>
<gene>
    <name evidence="2" type="ORF">MJA45_02995</name>
</gene>